<dbReference type="GO" id="GO:0006952">
    <property type="term" value="P:defense response"/>
    <property type="evidence" value="ECO:0007669"/>
    <property type="project" value="UniProtKB-KW"/>
</dbReference>
<dbReference type="Gene3D" id="1.10.8.430">
    <property type="entry name" value="Helical domain of apoptotic protease-activating factors"/>
    <property type="match status" value="1"/>
</dbReference>
<dbReference type="SUPFAM" id="SSF52540">
    <property type="entry name" value="P-loop containing nucleoside triphosphate hydrolases"/>
    <property type="match status" value="1"/>
</dbReference>
<dbReference type="EMBL" id="JAUESC010000003">
    <property type="protein sequence ID" value="KAK0599420.1"/>
    <property type="molecule type" value="Genomic_DNA"/>
</dbReference>
<evidence type="ECO:0000313" key="3">
    <source>
        <dbReference type="EMBL" id="KAK0599420.1"/>
    </source>
</evidence>
<keyword evidence="1" id="KW-0547">Nucleotide-binding</keyword>
<reference evidence="3" key="2">
    <citation type="submission" date="2023-06" db="EMBL/GenBank/DDBJ databases">
        <authorList>
            <person name="Swenson N.G."/>
            <person name="Wegrzyn J.L."/>
            <person name="Mcevoy S.L."/>
        </authorList>
    </citation>
    <scope>NUCLEOTIDE SEQUENCE</scope>
    <source>
        <strain evidence="3">NS2018</strain>
        <tissue evidence="3">Leaf</tissue>
    </source>
</reference>
<accession>A0AA39SZQ9</accession>
<organism evidence="3 4">
    <name type="scientific">Acer saccharum</name>
    <name type="common">Sugar maple</name>
    <dbReference type="NCBI Taxonomy" id="4024"/>
    <lineage>
        <taxon>Eukaryota</taxon>
        <taxon>Viridiplantae</taxon>
        <taxon>Streptophyta</taxon>
        <taxon>Embryophyta</taxon>
        <taxon>Tracheophyta</taxon>
        <taxon>Spermatophyta</taxon>
        <taxon>Magnoliopsida</taxon>
        <taxon>eudicotyledons</taxon>
        <taxon>Gunneridae</taxon>
        <taxon>Pentapetalae</taxon>
        <taxon>rosids</taxon>
        <taxon>malvids</taxon>
        <taxon>Sapindales</taxon>
        <taxon>Sapindaceae</taxon>
        <taxon>Hippocastanoideae</taxon>
        <taxon>Acereae</taxon>
        <taxon>Acer</taxon>
    </lineage>
</organism>
<evidence type="ECO:0000256" key="2">
    <source>
        <dbReference type="ARBA" id="ARBA00022821"/>
    </source>
</evidence>
<dbReference type="PANTHER" id="PTHR33463">
    <property type="entry name" value="NB-ARC DOMAIN-CONTAINING PROTEIN-RELATED"/>
    <property type="match status" value="1"/>
</dbReference>
<sequence length="283" mass="31843">MVESQHQFCIKVLNGEDAWSLFKSKIGESIEKPYLKSIATEVVEVCGGSPLAVVVIAEALKNKGLEDWKNALRELKQPFTVSFDEDLESFEGDLAKVYKSIELSYKFLKKKELQQIFLLCSRMGRTHDASIQDLFRYGFGLGYFEKINTMEEALCKVYALVNELKASSLLLGAPNSQEFSVHDVVCHTARIMASRENVFTVIDDVIPRFLKNENTLSKCTSLTLHNYGELHDEDLPFRLKGFCCKVKPGSALQLTSDTQPREIISGDEIDVLTSLFNDKVHSG</sequence>
<keyword evidence="4" id="KW-1185">Reference proteome</keyword>
<dbReference type="GO" id="GO:0043531">
    <property type="term" value="F:ADP binding"/>
    <property type="evidence" value="ECO:0007669"/>
    <property type="project" value="InterPro"/>
</dbReference>
<keyword evidence="2" id="KW-0611">Plant defense</keyword>
<reference evidence="3" key="1">
    <citation type="journal article" date="2022" name="Plant J.">
        <title>Strategies of tolerance reflected in two North American maple genomes.</title>
        <authorList>
            <person name="McEvoy S.L."/>
            <person name="Sezen U.U."/>
            <person name="Trouern-Trend A."/>
            <person name="McMahon S.M."/>
            <person name="Schaberg P.G."/>
            <person name="Yang J."/>
            <person name="Wegrzyn J.L."/>
            <person name="Swenson N.G."/>
        </authorList>
    </citation>
    <scope>NUCLEOTIDE SEQUENCE</scope>
    <source>
        <strain evidence="3">NS2018</strain>
    </source>
</reference>
<dbReference type="Proteomes" id="UP001168877">
    <property type="component" value="Unassembled WGS sequence"/>
</dbReference>
<evidence type="ECO:0000313" key="4">
    <source>
        <dbReference type="Proteomes" id="UP001168877"/>
    </source>
</evidence>
<dbReference type="InterPro" id="IPR050905">
    <property type="entry name" value="Plant_NBS-LRR"/>
</dbReference>
<gene>
    <name evidence="3" type="ORF">LWI29_005138</name>
</gene>
<dbReference type="InterPro" id="IPR042197">
    <property type="entry name" value="Apaf_helical"/>
</dbReference>
<comment type="caution">
    <text evidence="3">The sequence shown here is derived from an EMBL/GenBank/DDBJ whole genome shotgun (WGS) entry which is preliminary data.</text>
</comment>
<evidence type="ECO:0000256" key="1">
    <source>
        <dbReference type="ARBA" id="ARBA00022741"/>
    </source>
</evidence>
<evidence type="ECO:0008006" key="5">
    <source>
        <dbReference type="Google" id="ProtNLM"/>
    </source>
</evidence>
<dbReference type="PANTHER" id="PTHR33463:SF198">
    <property type="entry name" value="RPP4C3"/>
    <property type="match status" value="1"/>
</dbReference>
<dbReference type="GO" id="GO:0005524">
    <property type="term" value="F:ATP binding"/>
    <property type="evidence" value="ECO:0007669"/>
    <property type="project" value="UniProtKB-KW"/>
</dbReference>
<dbReference type="AlphaFoldDB" id="A0AA39SZQ9"/>
<proteinExistence type="predicted"/>
<name>A0AA39SZQ9_ACESA</name>
<protein>
    <recommendedName>
        <fullName evidence="5">NB-ARC domain-containing protein</fullName>
    </recommendedName>
</protein>
<dbReference type="InterPro" id="IPR027417">
    <property type="entry name" value="P-loop_NTPase"/>
</dbReference>